<keyword evidence="2" id="KW-1185">Reference proteome</keyword>
<dbReference type="EMBL" id="LGCI01000003">
    <property type="protein sequence ID" value="KOY83781.1"/>
    <property type="molecule type" value="Genomic_DNA"/>
</dbReference>
<dbReference type="RefSeq" id="WP_053993482.1">
    <property type="nucleotide sequence ID" value="NZ_CP065643.1"/>
</dbReference>
<dbReference type="Proteomes" id="UP000037977">
    <property type="component" value="Unassembled WGS sequence"/>
</dbReference>
<dbReference type="STRING" id="33935.ADM90_02460"/>
<accession>A0A0N0CWX5</accession>
<dbReference type="PATRIC" id="fig|33935.3.peg.4686"/>
<protein>
    <submittedName>
        <fullName evidence="1">Uncharacterized protein</fullName>
    </submittedName>
</protein>
<organism evidence="1 2">
    <name type="scientific">Lysinibacillus macroides</name>
    <dbReference type="NCBI Taxonomy" id="33935"/>
    <lineage>
        <taxon>Bacteria</taxon>
        <taxon>Bacillati</taxon>
        <taxon>Bacillota</taxon>
        <taxon>Bacilli</taxon>
        <taxon>Bacillales</taxon>
        <taxon>Bacillaceae</taxon>
        <taxon>Lysinibacillus</taxon>
    </lineage>
</organism>
<gene>
    <name evidence="1" type="ORF">ADM90_02460</name>
</gene>
<comment type="caution">
    <text evidence="1">The sequence shown here is derived from an EMBL/GenBank/DDBJ whole genome shotgun (WGS) entry which is preliminary data.</text>
</comment>
<name>A0A0N0CWX5_9BACI</name>
<evidence type="ECO:0000313" key="2">
    <source>
        <dbReference type="Proteomes" id="UP000037977"/>
    </source>
</evidence>
<reference evidence="1 2" key="1">
    <citation type="submission" date="2015-07" db="EMBL/GenBank/DDBJ databases">
        <title>Genome sequencing project for genomic taxonomy and phylogenomics of Bacillus-like bacteria.</title>
        <authorList>
            <person name="Liu B."/>
            <person name="Wang J."/>
            <person name="Zhu Y."/>
            <person name="Liu G."/>
            <person name="Chen Q."/>
            <person name="Chen Z."/>
            <person name="Che J."/>
            <person name="Ge C."/>
            <person name="Shi H."/>
            <person name="Pan Z."/>
            <person name="Liu X."/>
        </authorList>
    </citation>
    <scope>NUCLEOTIDE SEQUENCE [LARGE SCALE GENOMIC DNA]</scope>
    <source>
        <strain evidence="1 2">DSM 54</strain>
    </source>
</reference>
<proteinExistence type="predicted"/>
<dbReference type="AlphaFoldDB" id="A0A0N0CWX5"/>
<evidence type="ECO:0000313" key="1">
    <source>
        <dbReference type="EMBL" id="KOY83781.1"/>
    </source>
</evidence>
<dbReference type="OrthoDB" id="796912at2"/>
<sequence>MLEWTSNVWGKLMGPYGSGTEVPAFLQQLTQEYHQERADELFQEYLFHQNTIYTVTYAAVPYLVHIACSTEDLKVQCELFITCGIIEASRDHNEAAPFPATWMELAEHIGASTCTDIYSEYLKAIRKIALLGPEVLAYATHALENPVEKRYILSANAAYQGLYTLANMLLTFTMGDEYVVTCPKCKEEMYLWPNEDDTCIQAFTQDPVFNEEQNAHTIIPATKFSNREQKILQEQAQAIGEDKLIRHLPYLASKIDCPSCHITIQIWPSLLSLFES</sequence>